<dbReference type="PANTHER" id="PTHR35524">
    <property type="entry name" value="ALPHA-ACETOLACTATE DECARBOXYLASE"/>
    <property type="match status" value="1"/>
</dbReference>
<accession>A0A6J7LQW1</accession>
<dbReference type="Pfam" id="PF03306">
    <property type="entry name" value="AAL_decarboxy"/>
    <property type="match status" value="1"/>
</dbReference>
<dbReference type="UniPathway" id="UPA00626">
    <property type="reaction ID" value="UER00678"/>
</dbReference>
<evidence type="ECO:0000256" key="8">
    <source>
        <dbReference type="ARBA" id="ARBA00023239"/>
    </source>
</evidence>
<dbReference type="GO" id="GO:0047605">
    <property type="term" value="F:acetolactate decarboxylase activity"/>
    <property type="evidence" value="ECO:0007669"/>
    <property type="project" value="UniProtKB-EC"/>
</dbReference>
<dbReference type="AlphaFoldDB" id="A0A6J7LQW1"/>
<dbReference type="CDD" id="cd17299">
    <property type="entry name" value="acetolactate_decarboxylase"/>
    <property type="match status" value="1"/>
</dbReference>
<evidence type="ECO:0000256" key="3">
    <source>
        <dbReference type="ARBA" id="ARBA00007106"/>
    </source>
</evidence>
<dbReference type="NCBIfam" id="TIGR01252">
    <property type="entry name" value="acetolac_decarb"/>
    <property type="match status" value="1"/>
</dbReference>
<proteinExistence type="inferred from homology"/>
<keyword evidence="6" id="KW-0210">Decarboxylase</keyword>
<comment type="pathway">
    <text evidence="2">Polyol metabolism; (R,R)-butane-2,3-diol biosynthesis; (R,R)-butane-2,3-diol from pyruvate: step 2/3.</text>
</comment>
<dbReference type="GO" id="GO:0045151">
    <property type="term" value="P:acetoin biosynthetic process"/>
    <property type="evidence" value="ECO:0007669"/>
    <property type="project" value="UniProtKB-KW"/>
</dbReference>
<reference evidence="9" key="1">
    <citation type="submission" date="2020-05" db="EMBL/GenBank/DDBJ databases">
        <authorList>
            <person name="Chiriac C."/>
            <person name="Salcher M."/>
            <person name="Ghai R."/>
            <person name="Kavagutti S V."/>
        </authorList>
    </citation>
    <scope>NUCLEOTIDE SEQUENCE</scope>
</reference>
<evidence type="ECO:0000256" key="1">
    <source>
        <dbReference type="ARBA" id="ARBA00001784"/>
    </source>
</evidence>
<keyword evidence="7" id="KW-0005">Acetoin biosynthesis</keyword>
<name>A0A6J7LQW1_9ZZZZ</name>
<dbReference type="PANTHER" id="PTHR35524:SF1">
    <property type="entry name" value="ALPHA-ACETOLACTATE DECARBOXYLASE"/>
    <property type="match status" value="1"/>
</dbReference>
<dbReference type="InterPro" id="IPR005128">
    <property type="entry name" value="Acetolactate_a_deCO2ase"/>
</dbReference>
<dbReference type="EC" id="4.1.1.5" evidence="4"/>
<dbReference type="EMBL" id="CAFBNE010000181">
    <property type="protein sequence ID" value="CAB4969815.1"/>
    <property type="molecule type" value="Genomic_DNA"/>
</dbReference>
<evidence type="ECO:0000256" key="4">
    <source>
        <dbReference type="ARBA" id="ARBA00013204"/>
    </source>
</evidence>
<evidence type="ECO:0000256" key="7">
    <source>
        <dbReference type="ARBA" id="ARBA00023061"/>
    </source>
</evidence>
<dbReference type="Gene3D" id="3.30.1330.80">
    <property type="entry name" value="Hypothetical protein, similar to alpha- acetolactate decarboxylase, domain 2"/>
    <property type="match status" value="2"/>
</dbReference>
<organism evidence="9">
    <name type="scientific">freshwater metagenome</name>
    <dbReference type="NCBI Taxonomy" id="449393"/>
    <lineage>
        <taxon>unclassified sequences</taxon>
        <taxon>metagenomes</taxon>
        <taxon>ecological metagenomes</taxon>
    </lineage>
</organism>
<dbReference type="PIRSF" id="PIRSF001332">
    <property type="entry name" value="Acetolac_decarb"/>
    <property type="match status" value="1"/>
</dbReference>
<protein>
    <recommendedName>
        <fullName evidence="5">Alpha-acetolactate decarboxylase</fullName>
        <ecNumber evidence="4">4.1.1.5</ecNumber>
    </recommendedName>
</protein>
<evidence type="ECO:0000256" key="5">
    <source>
        <dbReference type="ARBA" id="ARBA00020164"/>
    </source>
</evidence>
<comment type="similarity">
    <text evidence="3">Belongs to the alpha-acetolactate decarboxylase family.</text>
</comment>
<keyword evidence="8" id="KW-0456">Lyase</keyword>
<comment type="catalytic activity">
    <reaction evidence="1">
        <text>(2S)-2-acetolactate + H(+) = (R)-acetoin + CO2</text>
        <dbReference type="Rhea" id="RHEA:21580"/>
        <dbReference type="ChEBI" id="CHEBI:15378"/>
        <dbReference type="ChEBI" id="CHEBI:15686"/>
        <dbReference type="ChEBI" id="CHEBI:16526"/>
        <dbReference type="ChEBI" id="CHEBI:58476"/>
        <dbReference type="EC" id="4.1.1.5"/>
    </reaction>
</comment>
<gene>
    <name evidence="9" type="ORF">UFOPK3772_03278</name>
</gene>
<evidence type="ECO:0000256" key="6">
    <source>
        <dbReference type="ARBA" id="ARBA00022793"/>
    </source>
</evidence>
<evidence type="ECO:0000256" key="2">
    <source>
        <dbReference type="ARBA" id="ARBA00005170"/>
    </source>
</evidence>
<dbReference type="SUPFAM" id="SSF117856">
    <property type="entry name" value="AF0104/ALDC/Ptd012-like"/>
    <property type="match status" value="1"/>
</dbReference>
<sequence>MSHLLQTRVSGSIWQALTERSRTSGQSVSHIVQAALAESLDIEHHSIFQVSTSGAIVQGLYQGCVSVADLRRHGDLGLGTFEDLDGEMILLDGHCYQARSDGSVVEADDSELTPFASVVNFAADYVEDITDIASYEDLTAEIDRMRTSENGFVSIRATGTFRSLRLRAACKSESGVDLVTATAGQALFDFADITGTLVGFWSPPYSKAIAIAGHHMHFISADRQHGGHVIDLSTDALFVELNDVNDVRLAIPETSAFLGADLTGDTTEALDIAERHVRGADPQPAGSTQT</sequence>
<evidence type="ECO:0000313" key="9">
    <source>
        <dbReference type="EMBL" id="CAB4969815.1"/>
    </source>
</evidence>